<dbReference type="OrthoDB" id="8048523at2759"/>
<evidence type="ECO:0000256" key="6">
    <source>
        <dbReference type="ARBA" id="ARBA00022737"/>
    </source>
</evidence>
<evidence type="ECO:0000313" key="12">
    <source>
        <dbReference type="Proteomes" id="UP000095009"/>
    </source>
</evidence>
<dbReference type="InterPro" id="IPR006603">
    <property type="entry name" value="PQ-loop_rpt"/>
</dbReference>
<evidence type="ECO:0000256" key="4">
    <source>
        <dbReference type="ARBA" id="ARBA00022554"/>
    </source>
</evidence>
<keyword evidence="12" id="KW-1185">Reference proteome</keyword>
<reference evidence="11 12" key="1">
    <citation type="journal article" date="2016" name="Proc. Natl. Acad. Sci. U.S.A.">
        <title>Comparative genomics of biotechnologically important yeasts.</title>
        <authorList>
            <person name="Riley R."/>
            <person name="Haridas S."/>
            <person name="Wolfe K.H."/>
            <person name="Lopes M.R."/>
            <person name="Hittinger C.T."/>
            <person name="Goeker M."/>
            <person name="Salamov A.A."/>
            <person name="Wisecaver J.H."/>
            <person name="Long T.M."/>
            <person name="Calvey C.H."/>
            <person name="Aerts A.L."/>
            <person name="Barry K.W."/>
            <person name="Choi C."/>
            <person name="Clum A."/>
            <person name="Coughlan A.Y."/>
            <person name="Deshpande S."/>
            <person name="Douglass A.P."/>
            <person name="Hanson S.J."/>
            <person name="Klenk H.-P."/>
            <person name="LaButti K.M."/>
            <person name="Lapidus A."/>
            <person name="Lindquist E.A."/>
            <person name="Lipzen A.M."/>
            <person name="Meier-Kolthoff J.P."/>
            <person name="Ohm R.A."/>
            <person name="Otillar R.P."/>
            <person name="Pangilinan J.L."/>
            <person name="Peng Y."/>
            <person name="Rokas A."/>
            <person name="Rosa C.A."/>
            <person name="Scheuner C."/>
            <person name="Sibirny A.A."/>
            <person name="Slot J.C."/>
            <person name="Stielow J.B."/>
            <person name="Sun H."/>
            <person name="Kurtzman C.P."/>
            <person name="Blackwell M."/>
            <person name="Grigoriev I.V."/>
            <person name="Jeffries T.W."/>
        </authorList>
    </citation>
    <scope>NUCLEOTIDE SEQUENCE [LARGE SCALE GENOMIC DNA]</scope>
    <source>
        <strain evidence="11 12">DSM 6958</strain>
    </source>
</reference>
<keyword evidence="7 10" id="KW-1133">Transmembrane helix</keyword>
<dbReference type="Proteomes" id="UP000095009">
    <property type="component" value="Unassembled WGS sequence"/>
</dbReference>
<dbReference type="Gene3D" id="1.20.1280.290">
    <property type="match status" value="2"/>
</dbReference>
<feature type="transmembrane region" description="Helical" evidence="10">
    <location>
        <begin position="149"/>
        <end position="170"/>
    </location>
</feature>
<dbReference type="GO" id="GO:0012505">
    <property type="term" value="C:endomembrane system"/>
    <property type="evidence" value="ECO:0007669"/>
    <property type="project" value="UniProtKB-SubCell"/>
</dbReference>
<dbReference type="GO" id="GO:0034490">
    <property type="term" value="P:basic amino acid transmembrane import into vacuole"/>
    <property type="evidence" value="ECO:0007669"/>
    <property type="project" value="UniProtKB-ARBA"/>
</dbReference>
<keyword evidence="5 10" id="KW-0812">Transmembrane</keyword>
<evidence type="ECO:0000256" key="9">
    <source>
        <dbReference type="ARBA" id="ARBA00038039"/>
    </source>
</evidence>
<dbReference type="GO" id="GO:0005773">
    <property type="term" value="C:vacuole"/>
    <property type="evidence" value="ECO:0007669"/>
    <property type="project" value="UniProtKB-SubCell"/>
</dbReference>
<keyword evidence="3" id="KW-0813">Transport</keyword>
<dbReference type="PANTHER" id="PTHR16201">
    <property type="entry name" value="SEVEN TRANSMEMBRANE PROTEIN 1-RELATED"/>
    <property type="match status" value="1"/>
</dbReference>
<evidence type="ECO:0000256" key="10">
    <source>
        <dbReference type="SAM" id="Phobius"/>
    </source>
</evidence>
<sequence length="297" mass="32843">MFAPPPPITLDAAAISGITGSISIACWIIVFTPQLYENFRRQNADGLSMTFVVLWLAGDIFNVIGATLQGVLPTMVILAVYYTLADIILLIQCLVYNKRNNQKIDASHLSPATPLLETTTSVGDDYDTISVDSDSLLTPSQPVAQWKSYLYNFILVIAVFLAGIIGWYFSVKNGIPDERTPEEDLILDPLGQTFGWLCAFLYLGSRLPQILLNFKRQSCEGISFLFFLFACLGNLTYVVSILAWDSSPKYLLVNSSWLAGSVGTLGLDFLIFCQFWIYNGINDESSISESSCSEDET</sequence>
<evidence type="ECO:0000256" key="8">
    <source>
        <dbReference type="ARBA" id="ARBA00023136"/>
    </source>
</evidence>
<feature type="transmembrane region" description="Helical" evidence="10">
    <location>
        <begin position="224"/>
        <end position="244"/>
    </location>
</feature>
<evidence type="ECO:0000256" key="2">
    <source>
        <dbReference type="ARBA" id="ARBA00004127"/>
    </source>
</evidence>
<dbReference type="EMBL" id="KV454408">
    <property type="protein sequence ID" value="ODQ66834.1"/>
    <property type="molecule type" value="Genomic_DNA"/>
</dbReference>
<organism evidence="11 12">
    <name type="scientific">Nadsonia fulvescens var. elongata DSM 6958</name>
    <dbReference type="NCBI Taxonomy" id="857566"/>
    <lineage>
        <taxon>Eukaryota</taxon>
        <taxon>Fungi</taxon>
        <taxon>Dikarya</taxon>
        <taxon>Ascomycota</taxon>
        <taxon>Saccharomycotina</taxon>
        <taxon>Dipodascomycetes</taxon>
        <taxon>Dipodascales</taxon>
        <taxon>Dipodascales incertae sedis</taxon>
        <taxon>Nadsonia</taxon>
    </lineage>
</organism>
<dbReference type="InterPro" id="IPR051415">
    <property type="entry name" value="LAAT-1"/>
</dbReference>
<comment type="subcellular location">
    <subcellularLocation>
        <location evidence="2">Endomembrane system</location>
        <topology evidence="2">Multi-pass membrane protein</topology>
    </subcellularLocation>
    <subcellularLocation>
        <location evidence="1">Vacuole</location>
    </subcellularLocation>
</comment>
<evidence type="ECO:0000256" key="7">
    <source>
        <dbReference type="ARBA" id="ARBA00022989"/>
    </source>
</evidence>
<dbReference type="Pfam" id="PF04193">
    <property type="entry name" value="PQ-loop"/>
    <property type="match status" value="2"/>
</dbReference>
<name>A0A1E3PNM5_9ASCO</name>
<proteinExistence type="inferred from homology"/>
<comment type="similarity">
    <text evidence="9">Belongs to the laat-1 family.</text>
</comment>
<evidence type="ECO:0000256" key="1">
    <source>
        <dbReference type="ARBA" id="ARBA00004116"/>
    </source>
</evidence>
<gene>
    <name evidence="11" type="ORF">NADFUDRAFT_50738</name>
</gene>
<feature type="transmembrane region" description="Helical" evidence="10">
    <location>
        <begin position="44"/>
        <end position="64"/>
    </location>
</feature>
<feature type="transmembrane region" description="Helical" evidence="10">
    <location>
        <begin position="190"/>
        <end position="212"/>
    </location>
</feature>
<keyword evidence="6" id="KW-0677">Repeat</keyword>
<dbReference type="SMART" id="SM00679">
    <property type="entry name" value="CTNS"/>
    <property type="match status" value="2"/>
</dbReference>
<keyword evidence="4" id="KW-0926">Vacuole</keyword>
<dbReference type="AlphaFoldDB" id="A0A1E3PNM5"/>
<dbReference type="FunFam" id="1.20.1280.290:FF:000011">
    <property type="entry name" value="PQ loop repeat protein"/>
    <property type="match status" value="1"/>
</dbReference>
<dbReference type="GO" id="GO:0098588">
    <property type="term" value="C:bounding membrane of organelle"/>
    <property type="evidence" value="ECO:0007669"/>
    <property type="project" value="UniProtKB-ARBA"/>
</dbReference>
<feature type="transmembrane region" description="Helical" evidence="10">
    <location>
        <begin position="256"/>
        <end position="278"/>
    </location>
</feature>
<dbReference type="GO" id="GO:0015179">
    <property type="term" value="F:L-amino acid transmembrane transporter activity"/>
    <property type="evidence" value="ECO:0007669"/>
    <property type="project" value="UniProtKB-ARBA"/>
</dbReference>
<accession>A0A1E3PNM5</accession>
<feature type="transmembrane region" description="Helical" evidence="10">
    <location>
        <begin position="76"/>
        <end position="96"/>
    </location>
</feature>
<evidence type="ECO:0000256" key="5">
    <source>
        <dbReference type="ARBA" id="ARBA00022692"/>
    </source>
</evidence>
<dbReference type="FunFam" id="1.20.1280.290:FF:000012">
    <property type="entry name" value="Vacuolar membrane PQ loop repeat protein"/>
    <property type="match status" value="1"/>
</dbReference>
<protein>
    <submittedName>
        <fullName evidence="11">PQ-loop-domain-containing protein</fullName>
    </submittedName>
</protein>
<keyword evidence="8 10" id="KW-0472">Membrane</keyword>
<dbReference type="GO" id="GO:0015174">
    <property type="term" value="F:basic amino acid transmembrane transporter activity"/>
    <property type="evidence" value="ECO:0007669"/>
    <property type="project" value="UniProtKB-ARBA"/>
</dbReference>
<feature type="transmembrane region" description="Helical" evidence="10">
    <location>
        <begin position="12"/>
        <end position="32"/>
    </location>
</feature>
<dbReference type="PANTHER" id="PTHR16201:SF35">
    <property type="entry name" value="VACUOLAR AMINO ACID TRANSPORTER YPQ1-RELATED"/>
    <property type="match status" value="1"/>
</dbReference>
<dbReference type="GO" id="GO:0015101">
    <property type="term" value="F:organic cation transmembrane transporter activity"/>
    <property type="evidence" value="ECO:0007669"/>
    <property type="project" value="UniProtKB-ARBA"/>
</dbReference>
<evidence type="ECO:0000313" key="11">
    <source>
        <dbReference type="EMBL" id="ODQ66834.1"/>
    </source>
</evidence>
<dbReference type="GO" id="GO:0034488">
    <property type="term" value="P:basic amino acid transmembrane export from vacuole"/>
    <property type="evidence" value="ECO:0007669"/>
    <property type="project" value="UniProtKB-ARBA"/>
</dbReference>
<evidence type="ECO:0000256" key="3">
    <source>
        <dbReference type="ARBA" id="ARBA00022448"/>
    </source>
</evidence>